<accession>A0A7W5YBE8</accession>
<evidence type="ECO:0000313" key="2">
    <source>
        <dbReference type="Proteomes" id="UP000579945"/>
    </source>
</evidence>
<reference evidence="1 2" key="1">
    <citation type="submission" date="2020-08" db="EMBL/GenBank/DDBJ databases">
        <title>Sequencing the genomes of 1000 actinobacteria strains.</title>
        <authorList>
            <person name="Klenk H.-P."/>
        </authorList>
    </citation>
    <scope>NUCLEOTIDE SEQUENCE [LARGE SCALE GENOMIC DNA]</scope>
    <source>
        <strain evidence="1 2">DSM 44320</strain>
    </source>
</reference>
<keyword evidence="2" id="KW-1185">Reference proteome</keyword>
<gene>
    <name evidence="1" type="ORF">FHR33_007833</name>
</gene>
<comment type="caution">
    <text evidence="1">The sequence shown here is derived from an EMBL/GenBank/DDBJ whole genome shotgun (WGS) entry which is preliminary data.</text>
</comment>
<dbReference type="Proteomes" id="UP000579945">
    <property type="component" value="Unassembled WGS sequence"/>
</dbReference>
<dbReference type="AlphaFoldDB" id="A0A7W5YBE8"/>
<evidence type="ECO:0000313" key="1">
    <source>
        <dbReference type="EMBL" id="MBB3731973.1"/>
    </source>
</evidence>
<organism evidence="1 2">
    <name type="scientific">Nonomuraea dietziae</name>
    <dbReference type="NCBI Taxonomy" id="65515"/>
    <lineage>
        <taxon>Bacteria</taxon>
        <taxon>Bacillati</taxon>
        <taxon>Actinomycetota</taxon>
        <taxon>Actinomycetes</taxon>
        <taxon>Streptosporangiales</taxon>
        <taxon>Streptosporangiaceae</taxon>
        <taxon>Nonomuraea</taxon>
    </lineage>
</organism>
<dbReference type="EMBL" id="JACIBV010000001">
    <property type="protein sequence ID" value="MBB3731973.1"/>
    <property type="molecule type" value="Genomic_DNA"/>
</dbReference>
<proteinExistence type="predicted"/>
<sequence length="72" mass="8111">MLEVIAKILKRYRTERAVWRTFLKIVERLEPVLDDEDLSFPEQVYAVLGPPAWMDAEPGGPPGQGVCTVEAL</sequence>
<protein>
    <submittedName>
        <fullName evidence="1">Uncharacterized protein</fullName>
    </submittedName>
</protein>
<name>A0A7W5YBE8_9ACTN</name>
<dbReference type="RefSeq" id="WP_350655394.1">
    <property type="nucleotide sequence ID" value="NZ_JBEPFQ010000014.1"/>
</dbReference>